<evidence type="ECO:0000313" key="3">
    <source>
        <dbReference type="Proteomes" id="UP001620397"/>
    </source>
</evidence>
<accession>A0ABW8KKR8</accession>
<dbReference type="Proteomes" id="UP001620397">
    <property type="component" value="Unassembled WGS sequence"/>
</dbReference>
<dbReference type="RefSeq" id="WP_404542700.1">
    <property type="nucleotide sequence ID" value="NZ_JADIKL010000017.1"/>
</dbReference>
<feature type="region of interest" description="Disordered" evidence="1">
    <location>
        <begin position="71"/>
        <end position="146"/>
    </location>
</feature>
<protein>
    <submittedName>
        <fullName evidence="2">Uncharacterized protein</fullName>
    </submittedName>
</protein>
<name>A0ABW8KKR8_9GAMM</name>
<evidence type="ECO:0000313" key="2">
    <source>
        <dbReference type="EMBL" id="MFK2932719.1"/>
    </source>
</evidence>
<feature type="compositionally biased region" description="Polar residues" evidence="1">
    <location>
        <begin position="113"/>
        <end position="126"/>
    </location>
</feature>
<dbReference type="EMBL" id="JADIKL010000017">
    <property type="protein sequence ID" value="MFK2932719.1"/>
    <property type="molecule type" value="Genomic_DNA"/>
</dbReference>
<comment type="caution">
    <text evidence="2">The sequence shown here is derived from an EMBL/GenBank/DDBJ whole genome shotgun (WGS) entry which is preliminary data.</text>
</comment>
<proteinExistence type="predicted"/>
<keyword evidence="3" id="KW-1185">Reference proteome</keyword>
<reference evidence="2 3" key="1">
    <citation type="submission" date="2020-10" db="EMBL/GenBank/DDBJ databases">
        <title>Phylogeny of dyella-like bacteria.</title>
        <authorList>
            <person name="Fu J."/>
        </authorList>
    </citation>
    <scope>NUCLEOTIDE SEQUENCE [LARGE SCALE GENOMIC DNA]</scope>
    <source>
        <strain evidence="2 3">DKC-1</strain>
    </source>
</reference>
<organism evidence="2 3">
    <name type="scientific">Dyella agri</name>
    <dbReference type="NCBI Taxonomy" id="1926869"/>
    <lineage>
        <taxon>Bacteria</taxon>
        <taxon>Pseudomonadati</taxon>
        <taxon>Pseudomonadota</taxon>
        <taxon>Gammaproteobacteria</taxon>
        <taxon>Lysobacterales</taxon>
        <taxon>Rhodanobacteraceae</taxon>
        <taxon>Dyella</taxon>
    </lineage>
</organism>
<evidence type="ECO:0000256" key="1">
    <source>
        <dbReference type="SAM" id="MobiDB-lite"/>
    </source>
</evidence>
<gene>
    <name evidence="2" type="ORF">ISP14_18230</name>
</gene>
<sequence>MHLEEAFSLQLAQHITAERAYELFWAGTINDKRAFQCPGEGCTAQVTCANLDTLEHDLKVQPHYRPYGEHIEGCPFSEKGPPSSTSSGTKRRDVSTPAVQTADVFNLSRPNDHFSQLTSTTPSSPKGTRKAGSGGHAQSDGRPRQRHYYSVTNIVQRWLRFRKKNLLSEVEIRIGTNVLTYEKLFKGVYNQDAKSLEKAQHIYWGKAWASRIASNTGYRIEFNNKMNTEGLLRRPSVLIRDDMIEGYPLKKLLIKRLTKAIEENNGGCILFIYGTPIIVPDLRSTTTLAQNTRSFINFNTTSLDMIDIQNVNLFKQLKRNR</sequence>